<dbReference type="SUPFAM" id="SSF55781">
    <property type="entry name" value="GAF domain-like"/>
    <property type="match status" value="1"/>
</dbReference>
<sequence>MSDVRDEVVPALSEITASLIDHHDPDTVLRLVTAACTRLLGASATGVMLSDPRGGISVVSASDERSRFVELLQAQVDEGPCVDCIRDGVAVTAADLTTDDRWPAFRPSALDAGYRAVHAVPMRLDRQVAGGLNLLYLEPATLEPWQQRLGQVLADLAVLGLSQETGPARVHRLTERTLTTLNDRVQLAHAVGLVAGTLDVGVDVARTLILDHAREHGSSVRDVARALTNGEVDPAAVAAPLAAGEIGPDGLPDRVRHDAPLLGELVHDDQASSPRVVEPGAAQGGQVR</sequence>
<dbReference type="Pfam" id="PF13185">
    <property type="entry name" value="GAF_2"/>
    <property type="match status" value="1"/>
</dbReference>
<reference evidence="4 5" key="2">
    <citation type="submission" date="2023-11" db="EMBL/GenBank/DDBJ databases">
        <authorList>
            <person name="Lara A.C."/>
            <person name="Chronakova A."/>
        </authorList>
    </citation>
    <scope>NUCLEOTIDE SEQUENCE [LARGE SCALE GENOMIC DNA]</scope>
    <source>
        <strain evidence="4 5">BCCO 10_0798</strain>
    </source>
</reference>
<dbReference type="RefSeq" id="WP_319986873.1">
    <property type="nucleotide sequence ID" value="NZ_JAXAVV010000014.1"/>
</dbReference>
<feature type="domain" description="ANTAR" evidence="3">
    <location>
        <begin position="173"/>
        <end position="228"/>
    </location>
</feature>
<protein>
    <submittedName>
        <fullName evidence="4">GAF and ANTAR domain-containing protein</fullName>
    </submittedName>
</protein>
<organism evidence="4 5">
    <name type="scientific">Lentzea kristufekii</name>
    <dbReference type="NCBI Taxonomy" id="3095430"/>
    <lineage>
        <taxon>Bacteria</taxon>
        <taxon>Bacillati</taxon>
        <taxon>Actinomycetota</taxon>
        <taxon>Actinomycetes</taxon>
        <taxon>Pseudonocardiales</taxon>
        <taxon>Pseudonocardiaceae</taxon>
        <taxon>Lentzea</taxon>
    </lineage>
</organism>
<evidence type="ECO:0000313" key="4">
    <source>
        <dbReference type="EMBL" id="MDX8053032.1"/>
    </source>
</evidence>
<evidence type="ECO:0000256" key="1">
    <source>
        <dbReference type="SAM" id="MobiDB-lite"/>
    </source>
</evidence>
<dbReference type="SMART" id="SM01012">
    <property type="entry name" value="ANTAR"/>
    <property type="match status" value="1"/>
</dbReference>
<feature type="region of interest" description="Disordered" evidence="1">
    <location>
        <begin position="267"/>
        <end position="288"/>
    </location>
</feature>
<dbReference type="EMBL" id="JAXAVV010000014">
    <property type="protein sequence ID" value="MDX8053032.1"/>
    <property type="molecule type" value="Genomic_DNA"/>
</dbReference>
<comment type="caution">
    <text evidence="4">The sequence shown here is derived from an EMBL/GenBank/DDBJ whole genome shotgun (WGS) entry which is preliminary data.</text>
</comment>
<name>A0ABU4TXL8_9PSEU</name>
<reference evidence="4 5" key="1">
    <citation type="submission" date="2023-11" db="EMBL/GenBank/DDBJ databases">
        <title>Lentzea sokolovensis, sp. nov., Lentzea kristufkii, sp. nov., and Lentzea miocenensis, sp. nov., rare actinobacteria from Sokolov Coal Basin, Miocene lacustrine sediment, Czech Republic.</title>
        <authorList>
            <person name="Lara A."/>
            <person name="Kotroba L."/>
            <person name="Nouioui I."/>
            <person name="Neumann-Schaal M."/>
            <person name="Mast Y."/>
            <person name="Chronakova A."/>
        </authorList>
    </citation>
    <scope>NUCLEOTIDE SEQUENCE [LARGE SCALE GENOMIC DNA]</scope>
    <source>
        <strain evidence="4 5">BCCO 10_0798</strain>
    </source>
</reference>
<feature type="domain" description="GAF" evidence="2">
    <location>
        <begin position="24"/>
        <end position="171"/>
    </location>
</feature>
<dbReference type="Proteomes" id="UP001271792">
    <property type="component" value="Unassembled WGS sequence"/>
</dbReference>
<dbReference type="InterPro" id="IPR003018">
    <property type="entry name" value="GAF"/>
</dbReference>
<dbReference type="Gene3D" id="3.30.450.40">
    <property type="match status" value="1"/>
</dbReference>
<gene>
    <name evidence="4" type="ORF">SK571_26955</name>
</gene>
<keyword evidence="5" id="KW-1185">Reference proteome</keyword>
<evidence type="ECO:0000259" key="3">
    <source>
        <dbReference type="SMART" id="SM01012"/>
    </source>
</evidence>
<evidence type="ECO:0000313" key="5">
    <source>
        <dbReference type="Proteomes" id="UP001271792"/>
    </source>
</evidence>
<dbReference type="SMART" id="SM00065">
    <property type="entry name" value="GAF"/>
    <property type="match status" value="1"/>
</dbReference>
<evidence type="ECO:0000259" key="2">
    <source>
        <dbReference type="SMART" id="SM00065"/>
    </source>
</evidence>
<accession>A0ABU4TXL8</accession>
<dbReference type="InterPro" id="IPR005561">
    <property type="entry name" value="ANTAR"/>
</dbReference>
<proteinExistence type="predicted"/>
<dbReference type="InterPro" id="IPR029016">
    <property type="entry name" value="GAF-like_dom_sf"/>
</dbReference>